<dbReference type="EMBL" id="CP113797">
    <property type="protein sequence ID" value="WAL62725.1"/>
    <property type="molecule type" value="Genomic_DNA"/>
</dbReference>
<evidence type="ECO:0000313" key="1">
    <source>
        <dbReference type="EMBL" id="WAL62725.1"/>
    </source>
</evidence>
<accession>A0A9E8ZG01</accession>
<sequence>MQIKTVWQQGSADPDNATHFATISQWWTDLDGQEITWRQRLIPASGNVSDLNWEPQRFDEVFVIRSPQVRGITLYWQKPTATEERNTTVHKLELDHLKQQLYIYPQSQLGLVIQVGRPQVVYQQVKLENPQWMLTIAGDRRVLVVRDEAQKLEIEMPLSSEQLTALKHQLESG</sequence>
<dbReference type="RefSeq" id="WP_268613062.1">
    <property type="nucleotide sequence ID" value="NZ_CP113797.1"/>
</dbReference>
<keyword evidence="2" id="KW-1185">Reference proteome</keyword>
<name>A0A9E8ZG01_9CYAN</name>
<proteinExistence type="predicted"/>
<dbReference type="AlphaFoldDB" id="A0A9E8ZG01"/>
<protein>
    <submittedName>
        <fullName evidence="1">Uncharacterized protein</fullName>
    </submittedName>
</protein>
<dbReference type="Proteomes" id="UP001163152">
    <property type="component" value="Chromosome"/>
</dbReference>
<evidence type="ECO:0000313" key="2">
    <source>
        <dbReference type="Proteomes" id="UP001163152"/>
    </source>
</evidence>
<dbReference type="KEGG" id="tsin:OXH18_12245"/>
<organism evidence="1 2">
    <name type="scientific">Thermocoleostomius sinensis A174</name>
    <dbReference type="NCBI Taxonomy" id="2016057"/>
    <lineage>
        <taxon>Bacteria</taxon>
        <taxon>Bacillati</taxon>
        <taxon>Cyanobacteriota</taxon>
        <taxon>Cyanophyceae</taxon>
        <taxon>Oculatellales</taxon>
        <taxon>Oculatellaceae</taxon>
        <taxon>Thermocoleostomius</taxon>
    </lineage>
</organism>
<gene>
    <name evidence="1" type="ORF">OXH18_12245</name>
</gene>
<reference evidence="1" key="1">
    <citation type="submission" date="2022-12" db="EMBL/GenBank/DDBJ databases">
        <title>Polyphasic identification of a Novel Hot-Spring Cyanobacterium Ocullathermofonsia sinensis gen nov. sp. nov. and Genomic Insights on its Adaptations to the Thermal Habitat.</title>
        <authorList>
            <person name="Daroch M."/>
            <person name="Tang J."/>
            <person name="Jiang Y."/>
        </authorList>
    </citation>
    <scope>NUCLEOTIDE SEQUENCE</scope>
    <source>
        <strain evidence="1">PKUAC-SCTA174</strain>
    </source>
</reference>